<dbReference type="RefSeq" id="WP_068252203.1">
    <property type="nucleotide sequence ID" value="NZ_CP015515.1"/>
</dbReference>
<evidence type="ECO:0000256" key="1">
    <source>
        <dbReference type="SAM" id="Phobius"/>
    </source>
</evidence>
<protein>
    <submittedName>
        <fullName evidence="2">Uncharacterized protein</fullName>
    </submittedName>
</protein>
<gene>
    <name evidence="2" type="ORF">A6122_0925</name>
</gene>
<keyword evidence="1" id="KW-1133">Transmembrane helix</keyword>
<keyword evidence="1" id="KW-0812">Transmembrane</keyword>
<dbReference type="AlphaFoldDB" id="A0A160KSF2"/>
<dbReference type="EMBL" id="CP015515">
    <property type="protein sequence ID" value="AND16078.1"/>
    <property type="molecule type" value="Genomic_DNA"/>
</dbReference>
<accession>A0A160KSF2</accession>
<keyword evidence="3" id="KW-1185">Reference proteome</keyword>
<dbReference type="STRING" id="33888.A6122_0925"/>
<feature type="transmembrane region" description="Helical" evidence="1">
    <location>
        <begin position="69"/>
        <end position="88"/>
    </location>
</feature>
<keyword evidence="1" id="KW-0472">Membrane</keyword>
<feature type="transmembrane region" description="Helical" evidence="1">
    <location>
        <begin position="109"/>
        <end position="133"/>
    </location>
</feature>
<dbReference type="PATRIC" id="fig|33888.3.peg.1024"/>
<evidence type="ECO:0000313" key="3">
    <source>
        <dbReference type="Proteomes" id="UP000077071"/>
    </source>
</evidence>
<organism evidence="2 3">
    <name type="scientific">Rathayibacter tritici</name>
    <dbReference type="NCBI Taxonomy" id="33888"/>
    <lineage>
        <taxon>Bacteria</taxon>
        <taxon>Bacillati</taxon>
        <taxon>Actinomycetota</taxon>
        <taxon>Actinomycetes</taxon>
        <taxon>Micrococcales</taxon>
        <taxon>Microbacteriaceae</taxon>
        <taxon>Rathayibacter</taxon>
    </lineage>
</organism>
<evidence type="ECO:0000313" key="2">
    <source>
        <dbReference type="EMBL" id="AND16078.1"/>
    </source>
</evidence>
<feature type="transmembrane region" description="Helical" evidence="1">
    <location>
        <begin position="176"/>
        <end position="201"/>
    </location>
</feature>
<dbReference type="KEGG" id="rtn:A6122_0925"/>
<feature type="transmembrane region" description="Helical" evidence="1">
    <location>
        <begin position="145"/>
        <end position="169"/>
    </location>
</feature>
<feature type="transmembrane region" description="Helical" evidence="1">
    <location>
        <begin position="221"/>
        <end position="241"/>
    </location>
</feature>
<proteinExistence type="predicted"/>
<name>A0A160KSF2_9MICO</name>
<dbReference type="Proteomes" id="UP000077071">
    <property type="component" value="Chromosome"/>
</dbReference>
<reference evidence="2 3" key="1">
    <citation type="submission" date="2016-05" db="EMBL/GenBank/DDBJ databases">
        <title>Complete genome sequence of Rathayibacter tritici NCPPB 1953.</title>
        <authorList>
            <person name="Park J."/>
            <person name="Lee H.-H."/>
            <person name="Lee S.-W."/>
            <person name="Seo Y.-S."/>
        </authorList>
    </citation>
    <scope>NUCLEOTIDE SEQUENCE [LARGE SCALE GENOMIC DNA]</scope>
    <source>
        <strain evidence="2 3">NCPPB 1953</strain>
    </source>
</reference>
<sequence length="251" mass="26287">MSLSVEFKRWNRTRRLLVVALLFLFSGITSPLIAEYSADIFGALGATETVTITVSAPTWQNLVDSYFKNSSQLALLLSGYLVGWACALGPDERLRLFYRSRATGPWQIFGPRLAVSAIVASIGALAGALMAGYETVVLHPDLDGGLLVGGLALQAGALVVFVLLAGVLACWTNAPFLSAIAVAAVVFLGGLFAGAEGFQQWSPTALLSPSGLIAGDGPDQWGAVLVSLAVLTVAIASVLLIRIRSNGHRST</sequence>
<dbReference type="OrthoDB" id="5123964at2"/>